<dbReference type="InterPro" id="IPR057727">
    <property type="entry name" value="WCX_dom"/>
</dbReference>
<dbReference type="AlphaFoldDB" id="A0A562K256"/>
<comment type="caution">
    <text evidence="3">The sequence shown here is derived from an EMBL/GenBank/DDBJ whole genome shotgun (WGS) entry which is preliminary data.</text>
</comment>
<dbReference type="Pfam" id="PF13280">
    <property type="entry name" value="WYL"/>
    <property type="match status" value="1"/>
</dbReference>
<protein>
    <submittedName>
        <fullName evidence="3">Putative DNA-binding transcriptional regulator YafY</fullName>
    </submittedName>
</protein>
<dbReference type="GeneID" id="65402959"/>
<feature type="domain" description="WYL" evidence="1">
    <location>
        <begin position="175"/>
        <end position="249"/>
    </location>
</feature>
<keyword evidence="3" id="KW-0238">DNA-binding</keyword>
<dbReference type="PANTHER" id="PTHR34580:SF1">
    <property type="entry name" value="PROTEIN PAFC"/>
    <property type="match status" value="1"/>
</dbReference>
<reference evidence="3 4" key="1">
    <citation type="journal article" date="2015" name="Stand. Genomic Sci.">
        <title>Genomic Encyclopedia of Bacterial and Archaeal Type Strains, Phase III: the genomes of soil and plant-associated and newly described type strains.</title>
        <authorList>
            <person name="Whitman W.B."/>
            <person name="Woyke T."/>
            <person name="Klenk H.P."/>
            <person name="Zhou Y."/>
            <person name="Lilburn T.G."/>
            <person name="Beck B.J."/>
            <person name="De Vos P."/>
            <person name="Vandamme P."/>
            <person name="Eisen J.A."/>
            <person name="Garrity G."/>
            <person name="Hugenholtz P."/>
            <person name="Kyrpides N.C."/>
        </authorList>
    </citation>
    <scope>NUCLEOTIDE SEQUENCE [LARGE SCALE GENOMIC DNA]</scope>
    <source>
        <strain evidence="3 4">CGMCC 1.10115</strain>
    </source>
</reference>
<dbReference type="PROSITE" id="PS52050">
    <property type="entry name" value="WYL"/>
    <property type="match status" value="1"/>
</dbReference>
<evidence type="ECO:0000313" key="3">
    <source>
        <dbReference type="EMBL" id="TWH89314.1"/>
    </source>
</evidence>
<evidence type="ECO:0000259" key="2">
    <source>
        <dbReference type="Pfam" id="PF25583"/>
    </source>
</evidence>
<dbReference type="PANTHER" id="PTHR34580">
    <property type="match status" value="1"/>
</dbReference>
<evidence type="ECO:0000313" key="4">
    <source>
        <dbReference type="Proteomes" id="UP000318667"/>
    </source>
</evidence>
<dbReference type="Pfam" id="PF25583">
    <property type="entry name" value="WCX"/>
    <property type="match status" value="1"/>
</dbReference>
<accession>A0A562K256</accession>
<dbReference type="Proteomes" id="UP000318667">
    <property type="component" value="Unassembled WGS sequence"/>
</dbReference>
<dbReference type="InterPro" id="IPR051534">
    <property type="entry name" value="CBASS_pafABC_assoc_protein"/>
</dbReference>
<feature type="domain" description="WCX" evidence="2">
    <location>
        <begin position="277"/>
        <end position="352"/>
    </location>
</feature>
<proteinExistence type="predicted"/>
<dbReference type="EMBL" id="VLKI01000003">
    <property type="protein sequence ID" value="TWH89314.1"/>
    <property type="molecule type" value="Genomic_DNA"/>
</dbReference>
<name>A0A562K256_9BACI</name>
<organism evidence="3 4">
    <name type="scientific">Cytobacillus oceanisediminis</name>
    <dbReference type="NCBI Taxonomy" id="665099"/>
    <lineage>
        <taxon>Bacteria</taxon>
        <taxon>Bacillati</taxon>
        <taxon>Bacillota</taxon>
        <taxon>Bacilli</taxon>
        <taxon>Bacillales</taxon>
        <taxon>Bacillaceae</taxon>
        <taxon>Cytobacillus</taxon>
    </lineage>
</organism>
<keyword evidence="4" id="KW-1185">Reference proteome</keyword>
<sequence>MAVATGLFLIDNNTYCIRYILGARGDKMTRIDNKERMLKLMEILREQTDEENEYTLDDIAECFKKEYGPDVRLNKNSLRDDIEHLIEAKFDITVNQEKEGMPKYYSHQYRLFELYELRMLIDAVASARFITKDETKQLIRKIKKLTSMHHAKKLHNEILIDSSVKSESKMVRLAINDLHEAIFERRIVTFQYGRYNINKEFVLSHDGGEYKVKPLALTWVNDFYYLIAYYFSKEEIRHYRIDRLRNVRITEEQFPYEPFDVSKYVSSTFHMYAGSEEWIKIRFHNDLINVIIDKFGRDADIRKLNDEHFILTAKAIVSEGLVKWLLNWGNQAKVLSPPSLVDEVVYEIRNMMTVYENTGD</sequence>
<evidence type="ECO:0000259" key="1">
    <source>
        <dbReference type="Pfam" id="PF13280"/>
    </source>
</evidence>
<gene>
    <name evidence="3" type="ORF">IQ19_01744</name>
</gene>
<dbReference type="InterPro" id="IPR026881">
    <property type="entry name" value="WYL_dom"/>
</dbReference>
<dbReference type="RefSeq" id="WP_242020935.1">
    <property type="nucleotide sequence ID" value="NZ_CBCSDC010000006.1"/>
</dbReference>
<dbReference type="GO" id="GO:0003677">
    <property type="term" value="F:DNA binding"/>
    <property type="evidence" value="ECO:0007669"/>
    <property type="project" value="UniProtKB-KW"/>
</dbReference>